<dbReference type="RefSeq" id="WP_175477259.1">
    <property type="nucleotide sequence ID" value="NZ_FNTX01000002.1"/>
</dbReference>
<dbReference type="EMBL" id="FNTX01000002">
    <property type="protein sequence ID" value="SEE98479.1"/>
    <property type="molecule type" value="Genomic_DNA"/>
</dbReference>
<proteinExistence type="predicted"/>
<reference evidence="3" key="1">
    <citation type="submission" date="2016-10" db="EMBL/GenBank/DDBJ databases">
        <authorList>
            <person name="Varghese N."/>
            <person name="Submissions S."/>
        </authorList>
    </citation>
    <scope>NUCLEOTIDE SEQUENCE [LARGE SCALE GENOMIC DNA]</scope>
    <source>
        <strain evidence="3">DSM 21368</strain>
    </source>
</reference>
<evidence type="ECO:0000256" key="1">
    <source>
        <dbReference type="SAM" id="MobiDB-lite"/>
    </source>
</evidence>
<dbReference type="AlphaFoldDB" id="A0A1H5N9Y0"/>
<accession>A0A1H5N9Y0</accession>
<gene>
    <name evidence="2" type="ORF">SAMN04488554_4118</name>
</gene>
<protein>
    <submittedName>
        <fullName evidence="2">Glutathione synthase/RimK-type ligase, ATP-grasp superfamily</fullName>
    </submittedName>
</protein>
<evidence type="ECO:0000313" key="2">
    <source>
        <dbReference type="EMBL" id="SEE98479.1"/>
    </source>
</evidence>
<dbReference type="InterPro" id="IPR029465">
    <property type="entry name" value="ATPgrasp_TupA"/>
</dbReference>
<dbReference type="GO" id="GO:0016874">
    <property type="term" value="F:ligase activity"/>
    <property type="evidence" value="ECO:0007669"/>
    <property type="project" value="UniProtKB-KW"/>
</dbReference>
<organism evidence="2 3">
    <name type="scientific">Ruania alba</name>
    <dbReference type="NCBI Taxonomy" id="648782"/>
    <lineage>
        <taxon>Bacteria</taxon>
        <taxon>Bacillati</taxon>
        <taxon>Actinomycetota</taxon>
        <taxon>Actinomycetes</taxon>
        <taxon>Micrococcales</taxon>
        <taxon>Ruaniaceae</taxon>
        <taxon>Ruania</taxon>
    </lineage>
</organism>
<keyword evidence="3" id="KW-1185">Reference proteome</keyword>
<dbReference type="Proteomes" id="UP000199220">
    <property type="component" value="Unassembled WGS sequence"/>
</dbReference>
<dbReference type="Pfam" id="PF14305">
    <property type="entry name" value="ATPgrasp_TupA"/>
    <property type="match status" value="1"/>
</dbReference>
<dbReference type="STRING" id="648782.SAMN04488554_4118"/>
<keyword evidence="2" id="KW-0436">Ligase</keyword>
<sequence length="401" mass="45508">MVTTLKASLRAMIPAIRWRDEKLRELRVDISRRHRQVMRLRRTVQDLEVRVASLEREIEQGEERQLRRDKANRRQERENDRNPSFRREILSLRTRVQSAAHEDTDFVTALRQIPRKLRNYTLAQSHGVATPLILHRWPDIDSIDFSELPDDLVLKSDGGAGGQGVFPLHRIDDESYAIAGGSTTMSVADLRARLHELDRRARPPYFAEEFITARGQEGDIPQDVKIFAFYGEVGQILLRSVTSHGQADTVRYRFLWSDGKDLGNVSLQSTAPIDKGVPIPQNLEAMVEVARHLSLCIGTAFIRVDLYDTSDGPTLGEMTRAPGGAHKYRSEHDRLMGDMWLRAQTRLERDLILGRPAGALYGDHPTSNYYVGLGGQPAFAPATWPSTVRPCSEWCRVDAEH</sequence>
<name>A0A1H5N9Y0_9MICO</name>
<dbReference type="SUPFAM" id="SSF56059">
    <property type="entry name" value="Glutathione synthetase ATP-binding domain-like"/>
    <property type="match status" value="1"/>
</dbReference>
<feature type="region of interest" description="Disordered" evidence="1">
    <location>
        <begin position="61"/>
        <end position="82"/>
    </location>
</feature>
<evidence type="ECO:0000313" key="3">
    <source>
        <dbReference type="Proteomes" id="UP000199220"/>
    </source>
</evidence>